<sequence length="300" mass="32198">MSKHLRLGGAMLVAAATLAAATGCVSDTPAAEQTPTGSVEKNISAWTLPLDPYVLTDKMLKKAAYAGALVIAECLEEKGTPLPVPYVDFDSAYEGRETTRSALTEEVASTYGYHLPQEALPLEVLPWEAYRTADLDAATAAVSDECSAELQGRIPGYSSDMMNFSSMFVGSAFEGALADPAVREAADRWNECMVPLGVEDLPALPIDMPSDSVRQRFTTSPLSGDDPSTGDITREEVRLALEDVDCRESSGFQQAFYDALWEREAASYEQNAEAFESLRAKVATVSAEIDATIAELATAE</sequence>
<evidence type="ECO:0000256" key="1">
    <source>
        <dbReference type="SAM" id="SignalP"/>
    </source>
</evidence>
<proteinExistence type="predicted"/>
<dbReference type="EMBL" id="CP078076">
    <property type="protein sequence ID" value="UPL10589.1"/>
    <property type="molecule type" value="Genomic_DNA"/>
</dbReference>
<reference evidence="2 3" key="1">
    <citation type="submission" date="2021-06" db="EMBL/GenBank/DDBJ databases">
        <title>Genome-based taxonomic framework of Microbacterium strains isolated from marine environment, the description of four new species and reclassification of four preexisting species.</title>
        <authorList>
            <person name="Lee S.D."/>
            <person name="Kim S.-M."/>
            <person name="Byeon Y.-S."/>
            <person name="Yang H.L."/>
            <person name="Kim I.S."/>
        </authorList>
    </citation>
    <scope>NUCLEOTIDE SEQUENCE [LARGE SCALE GENOMIC DNA]</scope>
    <source>
        <strain evidence="2 3">SSW1-51</strain>
    </source>
</reference>
<dbReference type="RefSeq" id="WP_168387128.1">
    <property type="nucleotide sequence ID" value="NZ_CP078076.1"/>
</dbReference>
<protein>
    <submittedName>
        <fullName evidence="2">Uncharacterized protein</fullName>
    </submittedName>
</protein>
<name>A0ABY4IDD1_9MICO</name>
<evidence type="ECO:0000313" key="3">
    <source>
        <dbReference type="Proteomes" id="UP000831467"/>
    </source>
</evidence>
<dbReference type="PROSITE" id="PS51257">
    <property type="entry name" value="PROKAR_LIPOPROTEIN"/>
    <property type="match status" value="1"/>
</dbReference>
<evidence type="ECO:0000313" key="2">
    <source>
        <dbReference type="EMBL" id="UPL10589.1"/>
    </source>
</evidence>
<gene>
    <name evidence="2" type="ORF">KV394_05500</name>
</gene>
<dbReference type="Proteomes" id="UP000831467">
    <property type="component" value="Chromosome"/>
</dbReference>
<feature type="chain" id="PRO_5046053799" evidence="1">
    <location>
        <begin position="20"/>
        <end position="300"/>
    </location>
</feature>
<keyword evidence="1" id="KW-0732">Signal</keyword>
<accession>A0ABY4IDD1</accession>
<organism evidence="2 3">
    <name type="scientific">Microbacterium sufflavum</name>
    <dbReference type="NCBI Taxonomy" id="2851649"/>
    <lineage>
        <taxon>Bacteria</taxon>
        <taxon>Bacillati</taxon>
        <taxon>Actinomycetota</taxon>
        <taxon>Actinomycetes</taxon>
        <taxon>Micrococcales</taxon>
        <taxon>Microbacteriaceae</taxon>
        <taxon>Microbacterium</taxon>
    </lineage>
</organism>
<feature type="signal peptide" evidence="1">
    <location>
        <begin position="1"/>
        <end position="19"/>
    </location>
</feature>
<keyword evidence="3" id="KW-1185">Reference proteome</keyword>